<gene>
    <name evidence="10" type="ORF">NQ315_016917</name>
</gene>
<organism evidence="10 11">
    <name type="scientific">Exocentrus adspersus</name>
    <dbReference type="NCBI Taxonomy" id="1586481"/>
    <lineage>
        <taxon>Eukaryota</taxon>
        <taxon>Metazoa</taxon>
        <taxon>Ecdysozoa</taxon>
        <taxon>Arthropoda</taxon>
        <taxon>Hexapoda</taxon>
        <taxon>Insecta</taxon>
        <taxon>Pterygota</taxon>
        <taxon>Neoptera</taxon>
        <taxon>Endopterygota</taxon>
        <taxon>Coleoptera</taxon>
        <taxon>Polyphaga</taxon>
        <taxon>Cucujiformia</taxon>
        <taxon>Chrysomeloidea</taxon>
        <taxon>Cerambycidae</taxon>
        <taxon>Lamiinae</taxon>
        <taxon>Acanthocinini</taxon>
        <taxon>Exocentrus</taxon>
    </lineage>
</organism>
<dbReference type="InterPro" id="IPR000008">
    <property type="entry name" value="C2_dom"/>
</dbReference>
<dbReference type="SMART" id="SM00239">
    <property type="entry name" value="C2"/>
    <property type="match status" value="1"/>
</dbReference>
<dbReference type="PROSITE" id="PS51259">
    <property type="entry name" value="MHD2"/>
    <property type="match status" value="1"/>
</dbReference>
<name>A0AAV8VYK4_9CUCU</name>
<evidence type="ECO:0000256" key="4">
    <source>
        <dbReference type="ARBA" id="ARBA00022483"/>
    </source>
</evidence>
<evidence type="ECO:0000259" key="8">
    <source>
        <dbReference type="PROSITE" id="PS51258"/>
    </source>
</evidence>
<reference evidence="10 11" key="1">
    <citation type="journal article" date="2023" name="Insect Mol. Biol.">
        <title>Genome sequencing provides insights into the evolution of gene families encoding plant cell wall-degrading enzymes in longhorned beetles.</title>
        <authorList>
            <person name="Shin N.R."/>
            <person name="Okamura Y."/>
            <person name="Kirsch R."/>
            <person name="Pauchet Y."/>
        </authorList>
    </citation>
    <scope>NUCLEOTIDE SEQUENCE [LARGE SCALE GENOMIC DNA]</scope>
    <source>
        <strain evidence="10">EAD_L_NR</strain>
    </source>
</reference>
<evidence type="ECO:0008006" key="12">
    <source>
        <dbReference type="Google" id="ProtNLM"/>
    </source>
</evidence>
<dbReference type="PANTHER" id="PTHR45999">
    <property type="entry name" value="UNC-13-4A, ISOFORM B"/>
    <property type="match status" value="1"/>
</dbReference>
<evidence type="ECO:0000259" key="7">
    <source>
        <dbReference type="PROSITE" id="PS50004"/>
    </source>
</evidence>
<evidence type="ECO:0000256" key="1">
    <source>
        <dbReference type="ARBA" id="ARBA00004496"/>
    </source>
</evidence>
<dbReference type="InterPro" id="IPR014772">
    <property type="entry name" value="Munc13_dom-2"/>
</dbReference>
<protein>
    <recommendedName>
        <fullName evidence="12">Protein unc-13 homolog 4B</fullName>
    </recommendedName>
</protein>
<dbReference type="InterPro" id="IPR014770">
    <property type="entry name" value="Munc13_1"/>
</dbReference>
<evidence type="ECO:0000256" key="5">
    <source>
        <dbReference type="ARBA" id="ARBA00022490"/>
    </source>
</evidence>
<evidence type="ECO:0000313" key="11">
    <source>
        <dbReference type="Proteomes" id="UP001159042"/>
    </source>
</evidence>
<dbReference type="PANTHER" id="PTHR45999:SF2">
    <property type="entry name" value="PROTEIN UNC-13 HOMOLOG 4B"/>
    <property type="match status" value="1"/>
</dbReference>
<dbReference type="Gene3D" id="2.60.40.150">
    <property type="entry name" value="C2 domain"/>
    <property type="match status" value="1"/>
</dbReference>
<comment type="subcellular location">
    <subcellularLocation>
        <location evidence="1">Cytoplasm</location>
    </subcellularLocation>
    <subcellularLocation>
        <location evidence="2">Late endosome</location>
    </subcellularLocation>
</comment>
<comment type="similarity">
    <text evidence="3">Belongs to the unc-13 family.</text>
</comment>
<dbReference type="PROSITE" id="PS50004">
    <property type="entry name" value="C2"/>
    <property type="match status" value="1"/>
</dbReference>
<dbReference type="Gene3D" id="1.10.357.50">
    <property type="match status" value="1"/>
</dbReference>
<dbReference type="CDD" id="cd04009">
    <property type="entry name" value="C2B_Munc13-like"/>
    <property type="match status" value="1"/>
</dbReference>
<dbReference type="GO" id="GO:0099503">
    <property type="term" value="C:secretory vesicle"/>
    <property type="evidence" value="ECO:0007669"/>
    <property type="project" value="TreeGrafter"/>
</dbReference>
<dbReference type="InterPro" id="IPR052095">
    <property type="entry name" value="UNC-13_domain"/>
</dbReference>
<feature type="domain" description="MHD2" evidence="9">
    <location>
        <begin position="435"/>
        <end position="552"/>
    </location>
</feature>
<dbReference type="Pfam" id="PF00168">
    <property type="entry name" value="C2"/>
    <property type="match status" value="1"/>
</dbReference>
<feature type="domain" description="MHD1" evidence="8">
    <location>
        <begin position="199"/>
        <end position="320"/>
    </location>
</feature>
<keyword evidence="6" id="KW-0967">Endosome</keyword>
<dbReference type="EMBL" id="JANEYG010000021">
    <property type="protein sequence ID" value="KAJ8919012.1"/>
    <property type="molecule type" value="Genomic_DNA"/>
</dbReference>
<dbReference type="GO" id="GO:0005770">
    <property type="term" value="C:late endosome"/>
    <property type="evidence" value="ECO:0007669"/>
    <property type="project" value="UniProtKB-SubCell"/>
</dbReference>
<dbReference type="AlphaFoldDB" id="A0AAV8VYK4"/>
<keyword evidence="5" id="KW-0963">Cytoplasm</keyword>
<feature type="domain" description="C2" evidence="7">
    <location>
        <begin position="555"/>
        <end position="679"/>
    </location>
</feature>
<keyword evidence="11" id="KW-1185">Reference proteome</keyword>
<dbReference type="InterPro" id="IPR035892">
    <property type="entry name" value="C2_domain_sf"/>
</dbReference>
<evidence type="ECO:0000313" key="10">
    <source>
        <dbReference type="EMBL" id="KAJ8919012.1"/>
    </source>
</evidence>
<evidence type="ECO:0000256" key="3">
    <source>
        <dbReference type="ARBA" id="ARBA00005823"/>
    </source>
</evidence>
<dbReference type="Proteomes" id="UP001159042">
    <property type="component" value="Unassembled WGS sequence"/>
</dbReference>
<proteinExistence type="inferred from homology"/>
<keyword evidence="4" id="KW-0268">Exocytosis</keyword>
<evidence type="ECO:0000256" key="6">
    <source>
        <dbReference type="ARBA" id="ARBA00022753"/>
    </source>
</evidence>
<accession>A0AAV8VYK4</accession>
<sequence length="723" mass="83417">MKLFWDATKKLLPSCFSVIRKIRKKHTNEKMTMKQVTDVLKILKYINSLEPLPNTDLFPTSLYPWVTFQGDEPNCRVLETLNDAVSQGASDWLNHILENNKRPDETELARLQNLIQIIQLVRSDLQKAIEFYDKLFQETVNFPYAKSLYVFYQAKISTMCEPEVKAICKSVKKLNYSGYNSLTNGDINVDPLTEGTSLFELYLAIQRFVMLGVGLCPADSDTFHIKNFHQWFHGGVAQWLDIAVYKALQRIEKAVELDKLVHVDNTVKYSSSAVDTLTIFYQIKVFWEQLNWPNVEGSYTFIAKIIDDICRCCVFYADKMSEKVDGMGEVQDIYEKKFEVTNEWCLAINNIDYVRETLEPFTRDLGMNEVVQKMCELKSPVEAQRCQHTLENVIANAIDTVRNKIIELLEKVVSKMEPSMKRLLIEGAELCNQDSNSVHRLMMYVDNNLATLHRELNEENFNRTLEIVWNMLSDTLGEIIQTNLDKRRPPSFFDNLRKTLNLMLGSFKNPADCDNCDALKRTEQILRINGLETADLIHEVYLQLAEQFKKVKDSPYGEISVKAKFEDNTLTVEVMNARNLMAMDSNGSCDAFVRVHLLPEHKFSGIDKPKTKTHNKTQFPLFDETFVLKLSPEQRQLEDGLILFSVKDKDLLGYNNQYIGEALLHFSDIEDTTQPMSCLPQIHLQLSRPTDLTMSSDGINALEHRQGDKQAKEFLRKFKQRMG</sequence>
<dbReference type="PROSITE" id="PS51258">
    <property type="entry name" value="MHD1"/>
    <property type="match status" value="1"/>
</dbReference>
<evidence type="ECO:0000259" key="9">
    <source>
        <dbReference type="PROSITE" id="PS51259"/>
    </source>
</evidence>
<evidence type="ECO:0000256" key="2">
    <source>
        <dbReference type="ARBA" id="ARBA00004603"/>
    </source>
</evidence>
<dbReference type="GO" id="GO:0006887">
    <property type="term" value="P:exocytosis"/>
    <property type="evidence" value="ECO:0007669"/>
    <property type="project" value="UniProtKB-KW"/>
</dbReference>
<comment type="caution">
    <text evidence="10">The sequence shown here is derived from an EMBL/GenBank/DDBJ whole genome shotgun (WGS) entry which is preliminary data.</text>
</comment>
<dbReference type="SUPFAM" id="SSF49562">
    <property type="entry name" value="C2 domain (Calcium/lipid-binding domain, CaLB)"/>
    <property type="match status" value="1"/>
</dbReference>